<sequence length="175" mass="19315">MKNKGIVLLLIFAIGIASVLFLSRSGEQTTKKAMAGVEAPDFTLQDTEGKTWKLSELRGKVVLVNFWASWCDSCKEENPSIQSLLNAEKGNDKLVFVSILYNDEPAKALAYMKASNLSFPVLVDTMNLWKTYGLTGVPETFIIDKKGILQQKVVGPMQWDSPDVRAALEKLVSAT</sequence>
<evidence type="ECO:0000256" key="1">
    <source>
        <dbReference type="ARBA" id="ARBA00004196"/>
    </source>
</evidence>
<feature type="domain" description="Thioredoxin" evidence="5">
    <location>
        <begin position="33"/>
        <end position="173"/>
    </location>
</feature>
<organism evidence="6 7">
    <name type="scientific">Candidatus Nitrobium versatile</name>
    <dbReference type="NCBI Taxonomy" id="2884831"/>
    <lineage>
        <taxon>Bacteria</taxon>
        <taxon>Pseudomonadati</taxon>
        <taxon>Nitrospirota</taxon>
        <taxon>Nitrospiria</taxon>
        <taxon>Nitrospirales</taxon>
        <taxon>Nitrospiraceae</taxon>
        <taxon>Candidatus Nitrobium</taxon>
    </lineage>
</organism>
<dbReference type="PROSITE" id="PS51352">
    <property type="entry name" value="THIOREDOXIN_2"/>
    <property type="match status" value="1"/>
</dbReference>
<dbReference type="GO" id="GO:0030313">
    <property type="term" value="C:cell envelope"/>
    <property type="evidence" value="ECO:0007669"/>
    <property type="project" value="UniProtKB-SubCell"/>
</dbReference>
<keyword evidence="4" id="KW-0676">Redox-active center</keyword>
<accession>A0A953M3A6</accession>
<dbReference type="InterPro" id="IPR036249">
    <property type="entry name" value="Thioredoxin-like_sf"/>
</dbReference>
<evidence type="ECO:0000256" key="2">
    <source>
        <dbReference type="ARBA" id="ARBA00022748"/>
    </source>
</evidence>
<dbReference type="InterPro" id="IPR013766">
    <property type="entry name" value="Thioredoxin_domain"/>
</dbReference>
<evidence type="ECO:0000256" key="3">
    <source>
        <dbReference type="ARBA" id="ARBA00023157"/>
    </source>
</evidence>
<gene>
    <name evidence="6" type="ORF">K8I29_18350</name>
</gene>
<keyword evidence="2" id="KW-0201">Cytochrome c-type biogenesis</keyword>
<dbReference type="AlphaFoldDB" id="A0A953M3A6"/>
<evidence type="ECO:0000256" key="4">
    <source>
        <dbReference type="ARBA" id="ARBA00023284"/>
    </source>
</evidence>
<dbReference type="GO" id="GO:0016209">
    <property type="term" value="F:antioxidant activity"/>
    <property type="evidence" value="ECO:0007669"/>
    <property type="project" value="InterPro"/>
</dbReference>
<dbReference type="EMBL" id="JAIOIV010000136">
    <property type="protein sequence ID" value="MBZ0158162.1"/>
    <property type="molecule type" value="Genomic_DNA"/>
</dbReference>
<comment type="caution">
    <text evidence="6">The sequence shown here is derived from an EMBL/GenBank/DDBJ whole genome shotgun (WGS) entry which is preliminary data.</text>
</comment>
<dbReference type="SUPFAM" id="SSF52833">
    <property type="entry name" value="Thioredoxin-like"/>
    <property type="match status" value="1"/>
</dbReference>
<keyword evidence="3" id="KW-1015">Disulfide bond</keyword>
<dbReference type="InterPro" id="IPR050553">
    <property type="entry name" value="Thioredoxin_ResA/DsbE_sf"/>
</dbReference>
<protein>
    <submittedName>
        <fullName evidence="6">TlpA family protein disulfide reductase</fullName>
    </submittedName>
</protein>
<dbReference type="PANTHER" id="PTHR42852">
    <property type="entry name" value="THIOL:DISULFIDE INTERCHANGE PROTEIN DSBE"/>
    <property type="match status" value="1"/>
</dbReference>
<dbReference type="Gene3D" id="3.40.30.10">
    <property type="entry name" value="Glutaredoxin"/>
    <property type="match status" value="1"/>
</dbReference>
<reference evidence="6" key="1">
    <citation type="journal article" date="2021" name="bioRxiv">
        <title>Unraveling nitrogen, sulfur and carbon metabolic pathways and microbial community transcriptional responses to substrate deprivation and toxicity stresses in a bioreactor mimicking anoxic brackish coastal sediment conditions.</title>
        <authorList>
            <person name="Martins P.D."/>
            <person name="Echeveste M.J."/>
            <person name="Arshad A."/>
            <person name="Kurth J."/>
            <person name="Ouboter H."/>
            <person name="Jetten M.S.M."/>
            <person name="Welte C.U."/>
        </authorList>
    </citation>
    <scope>NUCLEOTIDE SEQUENCE</scope>
    <source>
        <strain evidence="6">MAG_39</strain>
    </source>
</reference>
<dbReference type="InterPro" id="IPR000866">
    <property type="entry name" value="AhpC/TSA"/>
</dbReference>
<evidence type="ECO:0000313" key="7">
    <source>
        <dbReference type="Proteomes" id="UP000705867"/>
    </source>
</evidence>
<dbReference type="PANTHER" id="PTHR42852:SF6">
    <property type="entry name" value="THIOL:DISULFIDE INTERCHANGE PROTEIN DSBE"/>
    <property type="match status" value="1"/>
</dbReference>
<evidence type="ECO:0000259" key="5">
    <source>
        <dbReference type="PROSITE" id="PS51352"/>
    </source>
</evidence>
<evidence type="ECO:0000313" key="6">
    <source>
        <dbReference type="EMBL" id="MBZ0158162.1"/>
    </source>
</evidence>
<comment type="subcellular location">
    <subcellularLocation>
        <location evidence="1">Cell envelope</location>
    </subcellularLocation>
</comment>
<dbReference type="Pfam" id="PF00578">
    <property type="entry name" value="AhpC-TSA"/>
    <property type="match status" value="1"/>
</dbReference>
<dbReference type="Proteomes" id="UP000705867">
    <property type="component" value="Unassembled WGS sequence"/>
</dbReference>
<dbReference type="GO" id="GO:0017004">
    <property type="term" value="P:cytochrome complex assembly"/>
    <property type="evidence" value="ECO:0007669"/>
    <property type="project" value="UniProtKB-KW"/>
</dbReference>
<name>A0A953M3A6_9BACT</name>
<proteinExistence type="predicted"/>
<dbReference type="GO" id="GO:0016491">
    <property type="term" value="F:oxidoreductase activity"/>
    <property type="evidence" value="ECO:0007669"/>
    <property type="project" value="InterPro"/>
</dbReference>
<dbReference type="CDD" id="cd02966">
    <property type="entry name" value="TlpA_like_family"/>
    <property type="match status" value="1"/>
</dbReference>
<reference evidence="6" key="2">
    <citation type="submission" date="2021-08" db="EMBL/GenBank/DDBJ databases">
        <authorList>
            <person name="Dalcin Martins P."/>
        </authorList>
    </citation>
    <scope>NUCLEOTIDE SEQUENCE</scope>
    <source>
        <strain evidence="6">MAG_39</strain>
    </source>
</reference>